<comment type="catalytic activity">
    <reaction evidence="1">
        <text>a monocarboxylic acid amide + H2O = a monocarboxylate + NH4(+)</text>
        <dbReference type="Rhea" id="RHEA:12020"/>
        <dbReference type="ChEBI" id="CHEBI:15377"/>
        <dbReference type="ChEBI" id="CHEBI:28938"/>
        <dbReference type="ChEBI" id="CHEBI:35757"/>
        <dbReference type="ChEBI" id="CHEBI:83628"/>
        <dbReference type="EC" id="3.5.1.4"/>
    </reaction>
</comment>
<dbReference type="InterPro" id="IPR000120">
    <property type="entry name" value="Amidase"/>
</dbReference>
<accession>A0ABP8P6G7</accession>
<dbReference type="InterPro" id="IPR023631">
    <property type="entry name" value="Amidase_dom"/>
</dbReference>
<dbReference type="Proteomes" id="UP001501183">
    <property type="component" value="Unassembled WGS sequence"/>
</dbReference>
<organism evidence="5 6">
    <name type="scientific">Rhodococcus olei</name>
    <dbReference type="NCBI Taxonomy" id="2161675"/>
    <lineage>
        <taxon>Bacteria</taxon>
        <taxon>Bacillati</taxon>
        <taxon>Actinomycetota</taxon>
        <taxon>Actinomycetes</taxon>
        <taxon>Mycobacteriales</taxon>
        <taxon>Nocardiaceae</taxon>
        <taxon>Rhodococcus</taxon>
    </lineage>
</organism>
<dbReference type="Pfam" id="PF01425">
    <property type="entry name" value="Amidase"/>
    <property type="match status" value="1"/>
</dbReference>
<gene>
    <name evidence="5" type="ORF">GCM10023094_32990</name>
</gene>
<comment type="caution">
    <text evidence="5">The sequence shown here is derived from an EMBL/GenBank/DDBJ whole genome shotgun (WGS) entry which is preliminary data.</text>
</comment>
<protein>
    <recommendedName>
        <fullName evidence="3">amidase</fullName>
        <ecNumber evidence="3">3.5.1.4</ecNumber>
    </recommendedName>
</protein>
<dbReference type="InterPro" id="IPR036928">
    <property type="entry name" value="AS_sf"/>
</dbReference>
<dbReference type="PANTHER" id="PTHR11895">
    <property type="entry name" value="TRANSAMIDASE"/>
    <property type="match status" value="1"/>
</dbReference>
<dbReference type="PANTHER" id="PTHR11895:SF7">
    <property type="entry name" value="GLUTAMYL-TRNA(GLN) AMIDOTRANSFERASE SUBUNIT A, MITOCHONDRIAL"/>
    <property type="match status" value="1"/>
</dbReference>
<dbReference type="InterPro" id="IPR020556">
    <property type="entry name" value="Amidase_CS"/>
</dbReference>
<comment type="similarity">
    <text evidence="2">Belongs to the amidase family.</text>
</comment>
<name>A0ABP8P6G7_9NOCA</name>
<evidence type="ECO:0000313" key="6">
    <source>
        <dbReference type="Proteomes" id="UP001501183"/>
    </source>
</evidence>
<feature type="domain" description="Amidase" evidence="4">
    <location>
        <begin position="37"/>
        <end position="453"/>
    </location>
</feature>
<evidence type="ECO:0000259" key="4">
    <source>
        <dbReference type="Pfam" id="PF01425"/>
    </source>
</evidence>
<evidence type="ECO:0000313" key="5">
    <source>
        <dbReference type="EMBL" id="GAA4482644.1"/>
    </source>
</evidence>
<dbReference type="NCBIfam" id="NF005899">
    <property type="entry name" value="PRK07869.1"/>
    <property type="match status" value="1"/>
</dbReference>
<reference evidence="6" key="1">
    <citation type="journal article" date="2019" name="Int. J. Syst. Evol. Microbiol.">
        <title>The Global Catalogue of Microorganisms (GCM) 10K type strain sequencing project: providing services to taxonomists for standard genome sequencing and annotation.</title>
        <authorList>
            <consortium name="The Broad Institute Genomics Platform"/>
            <consortium name="The Broad Institute Genome Sequencing Center for Infectious Disease"/>
            <person name="Wu L."/>
            <person name="Ma J."/>
        </authorList>
    </citation>
    <scope>NUCLEOTIDE SEQUENCE [LARGE SCALE GENOMIC DNA]</scope>
    <source>
        <strain evidence="6">JCM 32206</strain>
    </source>
</reference>
<dbReference type="RefSeq" id="WP_345347142.1">
    <property type="nucleotide sequence ID" value="NZ_BAABFB010000050.1"/>
</dbReference>
<dbReference type="Gene3D" id="3.90.1300.10">
    <property type="entry name" value="Amidase signature (AS) domain"/>
    <property type="match status" value="1"/>
</dbReference>
<evidence type="ECO:0000256" key="1">
    <source>
        <dbReference type="ARBA" id="ARBA00001311"/>
    </source>
</evidence>
<keyword evidence="6" id="KW-1185">Reference proteome</keyword>
<evidence type="ECO:0000256" key="3">
    <source>
        <dbReference type="ARBA" id="ARBA00012922"/>
    </source>
</evidence>
<dbReference type="EC" id="3.5.1.4" evidence="3"/>
<dbReference type="PROSITE" id="PS00571">
    <property type="entry name" value="AMIDASES"/>
    <property type="match status" value="1"/>
</dbReference>
<dbReference type="EMBL" id="BAABFB010000050">
    <property type="protein sequence ID" value="GAA4482644.1"/>
    <property type="molecule type" value="Genomic_DNA"/>
</dbReference>
<evidence type="ECO:0000256" key="2">
    <source>
        <dbReference type="ARBA" id="ARBA00009199"/>
    </source>
</evidence>
<dbReference type="SUPFAM" id="SSF75304">
    <property type="entry name" value="Amidase signature (AS) enzymes"/>
    <property type="match status" value="1"/>
</dbReference>
<sequence length="470" mass="49600">MTTSATTVHAFRDDALGDLDATGVAARIASGEITTREAVAAAIDRAEAVSELAAVETADFERALDAADAPRGGPFAGVPTFVKDNVDVAGLPTGQGSAAFTPRPARSDSPAVTQLVSAGLVSLGKSRLPEFGFSPTTEFADAEPVRNPWNPLYSSGASSGGAAALVASGVVPIAHGNDGGGSIRIPSAACGLVGLKPTRGRMLADPQDRSMPVRLVTQGVLTRTVRDAAGYYAAAETHYRNPKLPPIRLVRGPSSTRLRIGVVVDSVNGTATDDETRTAVRATADLLSDLGHHVEEGPLPVGPEFVEDFSIYWGFLSFALCAGGKKMLGPDFDKARTDNLTRGLDALYRRNVAKTPRVLYRLQRTAHRAAQLFGTYDVILSPVLGHTTPKLGFLSPAQSFDDLFEKLITYTAFTPLNNAAGTPAISLPLHTTAAGVPLGVHFSAAHGDERTLLELAFELEQARPWRRIQD</sequence>
<proteinExistence type="inferred from homology"/>